<dbReference type="Pfam" id="PF14267">
    <property type="entry name" value="DUF4357"/>
    <property type="match status" value="1"/>
</dbReference>
<proteinExistence type="predicted"/>
<dbReference type="RefSeq" id="WP_129213817.1">
    <property type="nucleotide sequence ID" value="NZ_REGR01000015.1"/>
</dbReference>
<evidence type="ECO:0000313" key="3">
    <source>
        <dbReference type="Proteomes" id="UP000290682"/>
    </source>
</evidence>
<protein>
    <submittedName>
        <fullName evidence="2">GIY-YIG nuclease family protein</fullName>
    </submittedName>
</protein>
<dbReference type="InterPro" id="IPR000305">
    <property type="entry name" value="GIY-YIG_endonuc"/>
</dbReference>
<dbReference type="InterPro" id="IPR025579">
    <property type="entry name" value="DUF4357"/>
</dbReference>
<accession>A0ABY0FAA7</accession>
<evidence type="ECO:0000259" key="1">
    <source>
        <dbReference type="PROSITE" id="PS50164"/>
    </source>
</evidence>
<organism evidence="2 3">
    <name type="scientific">Crenobacter cavernae</name>
    <dbReference type="NCBI Taxonomy" id="2290923"/>
    <lineage>
        <taxon>Bacteria</taxon>
        <taxon>Pseudomonadati</taxon>
        <taxon>Pseudomonadota</taxon>
        <taxon>Betaproteobacteria</taxon>
        <taxon>Neisseriales</taxon>
        <taxon>Neisseriaceae</taxon>
        <taxon>Crenobacter</taxon>
    </lineage>
</organism>
<dbReference type="EMBL" id="REGR01000015">
    <property type="protein sequence ID" value="RXZ42207.1"/>
    <property type="molecule type" value="Genomic_DNA"/>
</dbReference>
<comment type="caution">
    <text evidence="2">The sequence shown here is derived from an EMBL/GenBank/DDBJ whole genome shotgun (WGS) entry which is preliminary data.</text>
</comment>
<feature type="domain" description="GIY-YIG" evidence="1">
    <location>
        <begin position="49"/>
        <end position="136"/>
    </location>
</feature>
<dbReference type="Proteomes" id="UP000290682">
    <property type="component" value="Unassembled WGS sequence"/>
</dbReference>
<evidence type="ECO:0000313" key="2">
    <source>
        <dbReference type="EMBL" id="RXZ42207.1"/>
    </source>
</evidence>
<sequence>MKQGKSIRLFLVDGTPGGIVAAEIMNWTGHVIAAPRSRLADLLRRPELARTGVYFLTGDDPDNVGRTRVYIGESDNAGKRLGQHNRGEDAGGKDFWDRVVVVTSKDANLTKSHARYLESRLIAIAGEAGRAGLVNGTAPEYGYLPEADIADMEFFIEQVRIVLPVLGLDLLRERPRVAAAPANPVASPLFELKSPKHRLAATAREVDGEFVVLAGSGARRAWGGSAHAYRALRQQLLDAGTLVAHDDERLEFSEDQAFSSPSAASAVVLGRADNGRLSWKAAGGGQSYADWQNAHVAAATEKETV</sequence>
<reference evidence="2 3" key="1">
    <citation type="submission" date="2018-10" db="EMBL/GenBank/DDBJ databases">
        <title>Draft genome of Fastidiocella sp. strain 375T, a bacterium isolated from a karstic cave dripping water.</title>
        <authorList>
            <person name="Coelho C."/>
            <person name="Verissimo A."/>
            <person name="Tiago I."/>
        </authorList>
    </citation>
    <scope>NUCLEOTIDE SEQUENCE [LARGE SCALE GENOMIC DNA]</scope>
    <source>
        <strain evidence="2 3">CAVE-375</strain>
    </source>
</reference>
<keyword evidence="3" id="KW-1185">Reference proteome</keyword>
<name>A0ABY0FAA7_9NEIS</name>
<dbReference type="PROSITE" id="PS50164">
    <property type="entry name" value="GIY_YIG"/>
    <property type="match status" value="1"/>
</dbReference>
<dbReference type="Pfam" id="PF01541">
    <property type="entry name" value="GIY-YIG"/>
    <property type="match status" value="1"/>
</dbReference>
<gene>
    <name evidence="2" type="ORF">EBB06_14275</name>
</gene>
<dbReference type="CDD" id="cd10447">
    <property type="entry name" value="GIY-YIG_unchar_2"/>
    <property type="match status" value="1"/>
</dbReference>